<dbReference type="InterPro" id="IPR018060">
    <property type="entry name" value="HTH_AraC"/>
</dbReference>
<evidence type="ECO:0000256" key="2">
    <source>
        <dbReference type="ARBA" id="ARBA00023125"/>
    </source>
</evidence>
<evidence type="ECO:0000313" key="5">
    <source>
        <dbReference type="EMBL" id="MBP1964303.1"/>
    </source>
</evidence>
<organism evidence="5 6">
    <name type="scientific">Paenibacillus aceris</name>
    <dbReference type="NCBI Taxonomy" id="869555"/>
    <lineage>
        <taxon>Bacteria</taxon>
        <taxon>Bacillati</taxon>
        <taxon>Bacillota</taxon>
        <taxon>Bacilli</taxon>
        <taxon>Bacillales</taxon>
        <taxon>Paenibacillaceae</taxon>
        <taxon>Paenibacillus</taxon>
    </lineage>
</organism>
<dbReference type="SUPFAM" id="SSF46689">
    <property type="entry name" value="Homeodomain-like"/>
    <property type="match status" value="1"/>
</dbReference>
<evidence type="ECO:0000259" key="4">
    <source>
        <dbReference type="PROSITE" id="PS01124"/>
    </source>
</evidence>
<dbReference type="PANTHER" id="PTHR43280">
    <property type="entry name" value="ARAC-FAMILY TRANSCRIPTIONAL REGULATOR"/>
    <property type="match status" value="1"/>
</dbReference>
<dbReference type="InterPro" id="IPR018062">
    <property type="entry name" value="HTH_AraC-typ_CS"/>
</dbReference>
<evidence type="ECO:0000313" key="6">
    <source>
        <dbReference type="Proteomes" id="UP001519344"/>
    </source>
</evidence>
<keyword evidence="1" id="KW-0805">Transcription regulation</keyword>
<dbReference type="InterPro" id="IPR037923">
    <property type="entry name" value="HTH-like"/>
</dbReference>
<accession>A0ABS4I057</accession>
<dbReference type="RefSeq" id="WP_167060123.1">
    <property type="nucleotide sequence ID" value="NZ_JAAOZR010000023.1"/>
</dbReference>
<proteinExistence type="predicted"/>
<gene>
    <name evidence="5" type="ORF">J2Z65_003526</name>
</gene>
<protein>
    <submittedName>
        <fullName evidence="5">AraC-like DNA-binding protein</fullName>
    </submittedName>
</protein>
<comment type="caution">
    <text evidence="5">The sequence shown here is derived from an EMBL/GenBank/DDBJ whole genome shotgun (WGS) entry which is preliminary data.</text>
</comment>
<dbReference type="Proteomes" id="UP001519344">
    <property type="component" value="Unassembled WGS sequence"/>
</dbReference>
<dbReference type="EMBL" id="JAGGKV010000008">
    <property type="protein sequence ID" value="MBP1964303.1"/>
    <property type="molecule type" value="Genomic_DNA"/>
</dbReference>
<dbReference type="PANTHER" id="PTHR43280:SF28">
    <property type="entry name" value="HTH-TYPE TRANSCRIPTIONAL ACTIVATOR RHAS"/>
    <property type="match status" value="1"/>
</dbReference>
<sequence length="297" mass="34666">MNFSSILHFISPPVPYFIDCGRAIYQEGEQHINRSQIGVFDLIVVTDGILHIGEGTQEWELKKGDALILRPDANHYGTLPCQSESTIIWIHFQTFGAWEECSSMKACLDNRNTLINNHKQNAYLHHSEVCSIFIPKFMNLSQKAQDILDQFFLLDEEPRSLRNWKRQTAFQQFMQLIDRDLASGSDVSAFHLAEKVELFIRQHFAQKITNTLLQQELNYHPNYLAKCMLKVYGVTPMDYLLQYRIEQAKKLLIQTNWSMTRIAEEVGFQYGSYFSYCFSNNEGISPLNFRRKFVRNI</sequence>
<keyword evidence="3" id="KW-0804">Transcription</keyword>
<dbReference type="SUPFAM" id="SSF51215">
    <property type="entry name" value="Regulatory protein AraC"/>
    <property type="match status" value="1"/>
</dbReference>
<evidence type="ECO:0000256" key="3">
    <source>
        <dbReference type="ARBA" id="ARBA00023163"/>
    </source>
</evidence>
<dbReference type="SMART" id="SM00342">
    <property type="entry name" value="HTH_ARAC"/>
    <property type="match status" value="1"/>
</dbReference>
<dbReference type="InterPro" id="IPR009057">
    <property type="entry name" value="Homeodomain-like_sf"/>
</dbReference>
<name>A0ABS4I057_9BACL</name>
<dbReference type="PROSITE" id="PS01124">
    <property type="entry name" value="HTH_ARAC_FAMILY_2"/>
    <property type="match status" value="1"/>
</dbReference>
<feature type="domain" description="HTH araC/xylS-type" evidence="4">
    <location>
        <begin position="194"/>
        <end position="292"/>
    </location>
</feature>
<keyword evidence="6" id="KW-1185">Reference proteome</keyword>
<keyword evidence="2" id="KW-0238">DNA-binding</keyword>
<reference evidence="5 6" key="1">
    <citation type="submission" date="2021-03" db="EMBL/GenBank/DDBJ databases">
        <title>Genomic Encyclopedia of Type Strains, Phase IV (KMG-IV): sequencing the most valuable type-strain genomes for metagenomic binning, comparative biology and taxonomic classification.</title>
        <authorList>
            <person name="Goeker M."/>
        </authorList>
    </citation>
    <scope>NUCLEOTIDE SEQUENCE [LARGE SCALE GENOMIC DNA]</scope>
    <source>
        <strain evidence="5 6">DSM 24950</strain>
    </source>
</reference>
<dbReference type="PROSITE" id="PS00041">
    <property type="entry name" value="HTH_ARAC_FAMILY_1"/>
    <property type="match status" value="1"/>
</dbReference>
<evidence type="ECO:0000256" key="1">
    <source>
        <dbReference type="ARBA" id="ARBA00023015"/>
    </source>
</evidence>
<dbReference type="Pfam" id="PF12833">
    <property type="entry name" value="HTH_18"/>
    <property type="match status" value="1"/>
</dbReference>
<dbReference type="Gene3D" id="1.10.10.60">
    <property type="entry name" value="Homeodomain-like"/>
    <property type="match status" value="2"/>
</dbReference>